<reference evidence="8 9" key="1">
    <citation type="submission" date="2022-03" db="EMBL/GenBank/DDBJ databases">
        <title>Mucilaginibacter sp. isolated from the gut of Protaetia brevitarsis seulensis larvae.</title>
        <authorList>
            <person name="Won M."/>
            <person name="Kim S.-J."/>
            <person name="Kwon S.-W."/>
        </authorList>
    </citation>
    <scope>NUCLEOTIDE SEQUENCE [LARGE SCALE GENOMIC DNA]</scope>
    <source>
        <strain evidence="8 9">CFWR-12</strain>
    </source>
</reference>
<evidence type="ECO:0000256" key="6">
    <source>
        <dbReference type="HAMAP-Rule" id="MF_00265"/>
    </source>
</evidence>
<feature type="binding site" evidence="6">
    <location>
        <position position="99"/>
    </location>
    <ligand>
        <name>Mg(2+)</name>
        <dbReference type="ChEBI" id="CHEBI:18420"/>
    </ligand>
</feature>
<proteinExistence type="inferred from homology"/>
<evidence type="ECO:0000259" key="7">
    <source>
        <dbReference type="Pfam" id="PF01850"/>
    </source>
</evidence>
<evidence type="ECO:0000256" key="4">
    <source>
        <dbReference type="ARBA" id="ARBA00022801"/>
    </source>
</evidence>
<evidence type="ECO:0000313" key="9">
    <source>
        <dbReference type="Proteomes" id="UP000832097"/>
    </source>
</evidence>
<name>A0ABY4BW73_9MICO</name>
<dbReference type="RefSeq" id="WP_243554428.1">
    <property type="nucleotide sequence ID" value="NZ_CP094528.1"/>
</dbReference>
<dbReference type="HAMAP" id="MF_00265">
    <property type="entry name" value="VapC_Nob1"/>
    <property type="match status" value="1"/>
</dbReference>
<keyword evidence="6" id="KW-0800">Toxin</keyword>
<feature type="binding site" evidence="6">
    <location>
        <position position="6"/>
    </location>
    <ligand>
        <name>Mg(2+)</name>
        <dbReference type="ChEBI" id="CHEBI:18420"/>
    </ligand>
</feature>
<evidence type="ECO:0000313" key="8">
    <source>
        <dbReference type="EMBL" id="UOE43447.1"/>
    </source>
</evidence>
<accession>A0ABY4BW73</accession>
<dbReference type="EC" id="3.1.-.-" evidence="6"/>
<keyword evidence="9" id="KW-1185">Reference proteome</keyword>
<sequence length="136" mass="14552">MLVYLDSSALIKRAIREPGSEAFVLALGAEQARGSQLVSASLAWVEVSRALRSRLDDADPVVIARLTEVALSGIDEAPQASEVVSVARRIGPPALRSLDSIHLATATLLDADEIWSYDLRLVQVADELGFTTRAPA</sequence>
<evidence type="ECO:0000256" key="5">
    <source>
        <dbReference type="ARBA" id="ARBA00022842"/>
    </source>
</evidence>
<keyword evidence="5 6" id="KW-0460">Magnesium</keyword>
<dbReference type="Pfam" id="PF01850">
    <property type="entry name" value="PIN"/>
    <property type="match status" value="1"/>
</dbReference>
<gene>
    <name evidence="6" type="primary">vapC</name>
    <name evidence="8" type="ORF">MTO99_14875</name>
</gene>
<dbReference type="InterPro" id="IPR029060">
    <property type="entry name" value="PIN-like_dom_sf"/>
</dbReference>
<comment type="function">
    <text evidence="6">Toxic component of a toxin-antitoxin (TA) system. An RNase.</text>
</comment>
<evidence type="ECO:0000256" key="3">
    <source>
        <dbReference type="ARBA" id="ARBA00022723"/>
    </source>
</evidence>
<organism evidence="8 9">
    <name type="scientific">Agromyces larvae</name>
    <dbReference type="NCBI Taxonomy" id="2929802"/>
    <lineage>
        <taxon>Bacteria</taxon>
        <taxon>Bacillati</taxon>
        <taxon>Actinomycetota</taxon>
        <taxon>Actinomycetes</taxon>
        <taxon>Micrococcales</taxon>
        <taxon>Microbacteriaceae</taxon>
        <taxon>Agromyces</taxon>
    </lineage>
</organism>
<evidence type="ECO:0000256" key="2">
    <source>
        <dbReference type="ARBA" id="ARBA00022722"/>
    </source>
</evidence>
<comment type="cofactor">
    <cofactor evidence="6">
        <name>Mg(2+)</name>
        <dbReference type="ChEBI" id="CHEBI:18420"/>
    </cofactor>
</comment>
<keyword evidence="2 6" id="KW-0540">Nuclease</keyword>
<dbReference type="CDD" id="cd09874">
    <property type="entry name" value="PIN_MT3492-like"/>
    <property type="match status" value="1"/>
</dbReference>
<dbReference type="Proteomes" id="UP000832097">
    <property type="component" value="Chromosome"/>
</dbReference>
<feature type="domain" description="PIN" evidence="7">
    <location>
        <begin position="3"/>
        <end position="126"/>
    </location>
</feature>
<evidence type="ECO:0000256" key="1">
    <source>
        <dbReference type="ARBA" id="ARBA00022649"/>
    </source>
</evidence>
<dbReference type="SUPFAM" id="SSF88723">
    <property type="entry name" value="PIN domain-like"/>
    <property type="match status" value="1"/>
</dbReference>
<dbReference type="InterPro" id="IPR002716">
    <property type="entry name" value="PIN_dom"/>
</dbReference>
<dbReference type="Gene3D" id="3.40.50.1010">
    <property type="entry name" value="5'-nuclease"/>
    <property type="match status" value="1"/>
</dbReference>
<keyword evidence="1 6" id="KW-1277">Toxin-antitoxin system</keyword>
<dbReference type="InterPro" id="IPR022907">
    <property type="entry name" value="VapC_family"/>
</dbReference>
<comment type="similarity">
    <text evidence="6">Belongs to the PINc/VapC protein family.</text>
</comment>
<dbReference type="EMBL" id="CP094528">
    <property type="protein sequence ID" value="UOE43447.1"/>
    <property type="molecule type" value="Genomic_DNA"/>
</dbReference>
<keyword evidence="4 6" id="KW-0378">Hydrolase</keyword>
<keyword evidence="3 6" id="KW-0479">Metal-binding</keyword>
<protein>
    <recommendedName>
        <fullName evidence="6">Ribonuclease VapC</fullName>
        <shortName evidence="6">RNase VapC</shortName>
        <ecNumber evidence="6">3.1.-.-</ecNumber>
    </recommendedName>
    <alternativeName>
        <fullName evidence="6">Toxin VapC</fullName>
    </alternativeName>
</protein>